<feature type="signal peptide" evidence="1">
    <location>
        <begin position="1"/>
        <end position="22"/>
    </location>
</feature>
<proteinExistence type="predicted"/>
<evidence type="ECO:0000256" key="1">
    <source>
        <dbReference type="SAM" id="SignalP"/>
    </source>
</evidence>
<sequence length="138" mass="15352">MGAQFLMGFSLIFLLFQSPSFAEIYNCNGTWTNKPCEGEVSKTLPETDRTPDLQAEAAGKKMGLVGALELRVQSARRSHGVELDISGIAETCRNNNTSYEECMTLVNNADDRLEARLHQAKLLKEQEKTNKLIAESKK</sequence>
<dbReference type="AlphaFoldDB" id="A0A7X9IKS7"/>
<evidence type="ECO:0008006" key="4">
    <source>
        <dbReference type="Google" id="ProtNLM"/>
    </source>
</evidence>
<dbReference type="EMBL" id="JAAZON010000461">
    <property type="protein sequence ID" value="NMC63522.1"/>
    <property type="molecule type" value="Genomic_DNA"/>
</dbReference>
<name>A0A7X9IKS7_9DELT</name>
<accession>A0A7X9IKS7</accession>
<feature type="non-terminal residue" evidence="2">
    <location>
        <position position="138"/>
    </location>
</feature>
<evidence type="ECO:0000313" key="2">
    <source>
        <dbReference type="EMBL" id="NMC63522.1"/>
    </source>
</evidence>
<comment type="caution">
    <text evidence="2">The sequence shown here is derived from an EMBL/GenBank/DDBJ whole genome shotgun (WGS) entry which is preliminary data.</text>
</comment>
<dbReference type="Proteomes" id="UP000524246">
    <property type="component" value="Unassembled WGS sequence"/>
</dbReference>
<organism evidence="2 3">
    <name type="scientific">SAR324 cluster bacterium</name>
    <dbReference type="NCBI Taxonomy" id="2024889"/>
    <lineage>
        <taxon>Bacteria</taxon>
        <taxon>Deltaproteobacteria</taxon>
        <taxon>SAR324 cluster</taxon>
    </lineage>
</organism>
<feature type="chain" id="PRO_5030736567" description="DUF4124 domain-containing protein" evidence="1">
    <location>
        <begin position="23"/>
        <end position="138"/>
    </location>
</feature>
<reference evidence="2 3" key="1">
    <citation type="journal article" date="2020" name="Biotechnol. Biofuels">
        <title>New insights from the biogas microbiome by comprehensive genome-resolved metagenomics of nearly 1600 species originating from multiple anaerobic digesters.</title>
        <authorList>
            <person name="Campanaro S."/>
            <person name="Treu L."/>
            <person name="Rodriguez-R L.M."/>
            <person name="Kovalovszki A."/>
            <person name="Ziels R.M."/>
            <person name="Maus I."/>
            <person name="Zhu X."/>
            <person name="Kougias P.G."/>
            <person name="Basile A."/>
            <person name="Luo G."/>
            <person name="Schluter A."/>
            <person name="Konstantinidis K.T."/>
            <person name="Angelidaki I."/>
        </authorList>
    </citation>
    <scope>NUCLEOTIDE SEQUENCE [LARGE SCALE GENOMIC DNA]</scope>
    <source>
        <strain evidence="2">AS27yjCOA_65</strain>
    </source>
</reference>
<keyword evidence="1" id="KW-0732">Signal</keyword>
<protein>
    <recommendedName>
        <fullName evidence="4">DUF4124 domain-containing protein</fullName>
    </recommendedName>
</protein>
<evidence type="ECO:0000313" key="3">
    <source>
        <dbReference type="Proteomes" id="UP000524246"/>
    </source>
</evidence>
<gene>
    <name evidence="2" type="ORF">GYA55_10200</name>
</gene>